<protein>
    <recommendedName>
        <fullName evidence="2">2EXR domain-containing protein</fullName>
    </recommendedName>
</protein>
<dbReference type="Pfam" id="PF20150">
    <property type="entry name" value="2EXR"/>
    <property type="match status" value="2"/>
</dbReference>
<dbReference type="EMBL" id="PQXM01000123">
    <property type="protein sequence ID" value="TGO77072.1"/>
    <property type="molecule type" value="Genomic_DNA"/>
</dbReference>
<reference evidence="3 4" key="1">
    <citation type="submission" date="2017-12" db="EMBL/GenBank/DDBJ databases">
        <title>Comparative genomics of Botrytis spp.</title>
        <authorList>
            <person name="Valero-Jimenez C.A."/>
            <person name="Tapia P."/>
            <person name="Veloso J."/>
            <person name="Silva-Moreno E."/>
            <person name="Staats M."/>
            <person name="Valdes J.H."/>
            <person name="Van Kan J.A.L."/>
        </authorList>
    </citation>
    <scope>NUCLEOTIDE SEQUENCE [LARGE SCALE GENOMIC DNA]</scope>
    <source>
        <strain evidence="3 4">Be9601</strain>
    </source>
</reference>
<evidence type="ECO:0000256" key="1">
    <source>
        <dbReference type="SAM" id="MobiDB-lite"/>
    </source>
</evidence>
<feature type="compositionally biased region" description="Polar residues" evidence="1">
    <location>
        <begin position="19"/>
        <end position="38"/>
    </location>
</feature>
<sequence length="578" mass="67519">MSQAHSQDEHHPDSHGQDSHGQSDAQDQPRNGDQPQALVQPNSCKFQVDIDAGNFSFFSKLPLKIQRNIWEIAAVPQPRVIEIETICERDAEGKIHLTDDDDDNIVEWSPTQCSPTPLLEICRESRSIAMKYYKYSSFLDRPLFYNTDLDTLWVRGNPLFRCFVVELRFETTLEVSSWHRCSPESVPYLFRSVALDFAGIKAHHKIFPWEGNVPQDPNLCELYAVSRTEVEEVYIVYSSGDCRDEVDQEVKYLVEQMKWITQQPYIIAWIQKMLKERNERDGTNLTKWKMPTVKAILDTRLLNPVETFHNFPNLPLELRRAIWKFAAIPHYRAIQIETKYEGVTVEYGRPLNVWRRQAASPCYPNGLFETCRESREIAITKYDHSKVHTISTPLKEGRNIPRRFYYNVDNDIMWMRGDPLRKTGSPEVEHGFLDKIPREQFSNIAIDVETLMESNFPQDPAHSYPADFFNRTEFFFAMPFFQNLAVKKVYLVCSRVDQIGEAYEILEDLLDFINDHEQEKWEILNSRMIREGITGRLWTWPVLEVILESDLFENTKDGSGNIILASNCHDRRSYLIEN</sequence>
<comment type="caution">
    <text evidence="3">The sequence shown here is derived from an EMBL/GenBank/DDBJ whole genome shotgun (WGS) entry which is preliminary data.</text>
</comment>
<organism evidence="3 4">
    <name type="scientific">Botrytis elliptica</name>
    <dbReference type="NCBI Taxonomy" id="278938"/>
    <lineage>
        <taxon>Eukaryota</taxon>
        <taxon>Fungi</taxon>
        <taxon>Dikarya</taxon>
        <taxon>Ascomycota</taxon>
        <taxon>Pezizomycotina</taxon>
        <taxon>Leotiomycetes</taxon>
        <taxon>Helotiales</taxon>
        <taxon>Sclerotiniaceae</taxon>
        <taxon>Botrytis</taxon>
    </lineage>
</organism>
<keyword evidence="4" id="KW-1185">Reference proteome</keyword>
<proteinExistence type="predicted"/>
<accession>A0A4Z1K0Q3</accession>
<evidence type="ECO:0000313" key="3">
    <source>
        <dbReference type="EMBL" id="TGO77072.1"/>
    </source>
</evidence>
<feature type="domain" description="2EXR" evidence="2">
    <location>
        <begin position="55"/>
        <end position="152"/>
    </location>
</feature>
<evidence type="ECO:0000259" key="2">
    <source>
        <dbReference type="Pfam" id="PF20150"/>
    </source>
</evidence>
<name>A0A4Z1K0Q3_9HELO</name>
<feature type="domain" description="2EXR" evidence="2">
    <location>
        <begin position="308"/>
        <end position="413"/>
    </location>
</feature>
<dbReference type="Proteomes" id="UP000297229">
    <property type="component" value="Unassembled WGS sequence"/>
</dbReference>
<dbReference type="PANTHER" id="PTHR35910">
    <property type="entry name" value="2EXR DOMAIN-CONTAINING PROTEIN"/>
    <property type="match status" value="1"/>
</dbReference>
<dbReference type="PANTHER" id="PTHR35910:SF6">
    <property type="entry name" value="2EXR DOMAIN-CONTAINING PROTEIN"/>
    <property type="match status" value="1"/>
</dbReference>
<feature type="region of interest" description="Disordered" evidence="1">
    <location>
        <begin position="1"/>
        <end position="38"/>
    </location>
</feature>
<dbReference type="AlphaFoldDB" id="A0A4Z1K0Q3"/>
<feature type="compositionally biased region" description="Basic and acidic residues" evidence="1">
    <location>
        <begin position="1"/>
        <end position="18"/>
    </location>
</feature>
<evidence type="ECO:0000313" key="4">
    <source>
        <dbReference type="Proteomes" id="UP000297229"/>
    </source>
</evidence>
<dbReference type="InterPro" id="IPR045518">
    <property type="entry name" value="2EXR"/>
</dbReference>
<gene>
    <name evidence="3" type="ORF">BELL_0124g00100</name>
</gene>